<accession>A0A5K1H4V0</accession>
<evidence type="ECO:0000313" key="1">
    <source>
        <dbReference type="EMBL" id="VVW81708.1"/>
    </source>
</evidence>
<reference evidence="1" key="1">
    <citation type="submission" date="2019-09" db="EMBL/GenBank/DDBJ databases">
        <authorList>
            <person name="Zhang L."/>
        </authorList>
    </citation>
    <scope>NUCLEOTIDE SEQUENCE</scope>
</reference>
<organism evidence="1">
    <name type="scientific">Nymphaea colorata</name>
    <name type="common">pocket water lily</name>
    <dbReference type="NCBI Taxonomy" id="210225"/>
    <lineage>
        <taxon>Eukaryota</taxon>
        <taxon>Viridiplantae</taxon>
        <taxon>Streptophyta</taxon>
        <taxon>Embryophyta</taxon>
        <taxon>Tracheophyta</taxon>
        <taxon>Spermatophyta</taxon>
        <taxon>Magnoliopsida</taxon>
        <taxon>Nymphaeales</taxon>
        <taxon>Nymphaeaceae</taxon>
        <taxon>Nymphaea</taxon>
    </lineage>
</organism>
<dbReference type="Gramene" id="NC9G0275980.1">
    <property type="protein sequence ID" value="NC9G0275980.1:cds"/>
    <property type="gene ID" value="NC9G0275980"/>
</dbReference>
<sequence>MEIELVTEQCKFERMPCHFQMLSLRIRACIQAYPYSNDMQSSRVDDGGLVVNKTKSLSPLNFSNNKAQQKATL</sequence>
<gene>
    <name evidence="1" type="ORF">NYM_LOCUS28268</name>
</gene>
<protein>
    <submittedName>
        <fullName evidence="1">Uncharacterized protein</fullName>
    </submittedName>
</protein>
<dbReference type="EMBL" id="LR721787">
    <property type="protein sequence ID" value="VVW81708.1"/>
    <property type="molecule type" value="Genomic_DNA"/>
</dbReference>
<proteinExistence type="predicted"/>
<dbReference type="AlphaFoldDB" id="A0A5K1H4V0"/>
<name>A0A5K1H4V0_9MAGN</name>